<gene>
    <name evidence="2" type="ORF">PSFLO_03321</name>
</gene>
<dbReference type="Proteomes" id="UP000323386">
    <property type="component" value="Unassembled WGS sequence"/>
</dbReference>
<sequence>MRETGKLAQISAASLETQDRDVLHQDLPDCLEARDSLDLHLSLRTDQDANLQQVLRLCQQWSKKDQVPRTANTHACFLKLKDGAINVSILPDMYCPGVPAQRDGDLLVTLSLVLLGVQARESVNGWYGFLLHLASREGGPELAQHQGWLDTWVDRLVKEKEVIGTMKFPGRLAEVNRMISQALSGAGTPLPNPPPTIEGGNPARLPCSCVTYGCGGKLVDPFTKNRHLDEDHNNSFAGERSNKRRGEVTEENKKDNDMQCNGAVQPKSTRYYHSKADNLGGPPGQYVKGKGWTRELDDKPKPKPKRRKHERD</sequence>
<dbReference type="EMBL" id="OOIP01000008">
    <property type="protein sequence ID" value="SPO37844.1"/>
    <property type="molecule type" value="Genomic_DNA"/>
</dbReference>
<evidence type="ECO:0000256" key="1">
    <source>
        <dbReference type="SAM" id="MobiDB-lite"/>
    </source>
</evidence>
<evidence type="ECO:0000313" key="2">
    <source>
        <dbReference type="EMBL" id="SPO37844.1"/>
    </source>
</evidence>
<feature type="compositionally biased region" description="Basic and acidic residues" evidence="1">
    <location>
        <begin position="240"/>
        <end position="257"/>
    </location>
</feature>
<feature type="compositionally biased region" description="Basic residues" evidence="1">
    <location>
        <begin position="302"/>
        <end position="312"/>
    </location>
</feature>
<accession>A0A5C3F000</accession>
<feature type="region of interest" description="Disordered" evidence="1">
    <location>
        <begin position="225"/>
        <end position="312"/>
    </location>
</feature>
<reference evidence="2 3" key="1">
    <citation type="submission" date="2018-03" db="EMBL/GenBank/DDBJ databases">
        <authorList>
            <person name="Guldener U."/>
        </authorList>
    </citation>
    <scope>NUCLEOTIDE SEQUENCE [LARGE SCALE GENOMIC DNA]</scope>
    <source>
        <strain evidence="2 3">DAOM196992</strain>
    </source>
</reference>
<protein>
    <submittedName>
        <fullName evidence="2">Uncharacterized protein</fullName>
    </submittedName>
</protein>
<name>A0A5C3F000_9BASI</name>
<dbReference type="AlphaFoldDB" id="A0A5C3F000"/>
<feature type="compositionally biased region" description="Basic and acidic residues" evidence="1">
    <location>
        <begin position="292"/>
        <end position="301"/>
    </location>
</feature>
<keyword evidence="3" id="KW-1185">Reference proteome</keyword>
<organism evidence="2 3">
    <name type="scientific">Pseudozyma flocculosa</name>
    <dbReference type="NCBI Taxonomy" id="84751"/>
    <lineage>
        <taxon>Eukaryota</taxon>
        <taxon>Fungi</taxon>
        <taxon>Dikarya</taxon>
        <taxon>Basidiomycota</taxon>
        <taxon>Ustilaginomycotina</taxon>
        <taxon>Ustilaginomycetes</taxon>
        <taxon>Ustilaginales</taxon>
        <taxon>Ustilaginaceae</taxon>
        <taxon>Pseudozyma</taxon>
    </lineage>
</organism>
<evidence type="ECO:0000313" key="3">
    <source>
        <dbReference type="Proteomes" id="UP000323386"/>
    </source>
</evidence>
<proteinExistence type="predicted"/>